<proteinExistence type="predicted"/>
<organism evidence="1 2">
    <name type="scientific">Corynebacterium accolens</name>
    <dbReference type="NCBI Taxonomy" id="38284"/>
    <lineage>
        <taxon>Bacteria</taxon>
        <taxon>Bacillati</taxon>
        <taxon>Actinomycetota</taxon>
        <taxon>Actinomycetes</taxon>
        <taxon>Mycobacteriales</taxon>
        <taxon>Corynebacteriaceae</taxon>
        <taxon>Corynebacterium</taxon>
    </lineage>
</organism>
<evidence type="ECO:0000313" key="1">
    <source>
        <dbReference type="EMBL" id="PCC83142.1"/>
    </source>
</evidence>
<accession>A0A2A4AKW7</accession>
<protein>
    <recommendedName>
        <fullName evidence="3">Major tail protein</fullName>
    </recommendedName>
</protein>
<dbReference type="Proteomes" id="UP000218690">
    <property type="component" value="Unassembled WGS sequence"/>
</dbReference>
<evidence type="ECO:0000313" key="2">
    <source>
        <dbReference type="Proteomes" id="UP000218690"/>
    </source>
</evidence>
<comment type="caution">
    <text evidence="1">The sequence shown here is derived from an EMBL/GenBank/DDBJ whole genome shotgun (WGS) entry which is preliminary data.</text>
</comment>
<reference evidence="1 2" key="1">
    <citation type="submission" date="2017-09" db="EMBL/GenBank/DDBJ databases">
        <title>Draft Genome Sequence of Corynebacterium accolens AH4003.</title>
        <authorList>
            <person name="Chen Y."/>
            <person name="Oosthuysen W.F."/>
            <person name="Kelley S."/>
            <person name="Horswill A."/>
        </authorList>
    </citation>
    <scope>NUCLEOTIDE SEQUENCE [LARGE SCALE GENOMIC DNA]</scope>
    <source>
        <strain evidence="1 2">AH4003</strain>
    </source>
</reference>
<dbReference type="AlphaFoldDB" id="A0A2A4AKW7"/>
<dbReference type="EMBL" id="NWBP01000016">
    <property type="protein sequence ID" value="PCC83142.1"/>
    <property type="molecule type" value="Genomic_DNA"/>
</dbReference>
<sequence length="334" mass="35235">MAQKRTEGLNIRVLEDKEVLMHFGDNPAIDIKTGTFGPGWHSAGLEPNDSTWNETRNVDSNKTNLTGGQSATSYTAGDVTGSVDLIPGSPVLDYIEWPDTVNQDSVLYRKHTNEIAQAHVARVHKFQSGIMGIKVSREKANLTVADRNQGNDPTAHTLNIDYINGDDEVMFEENYYLITEDSVVKVEKKIFQDIDNLESKIESGDAFIPQGGDKGVVYVKATDEVAKDVDGVDLIEFKNSETGEMSEVAAAKTVTLPSGLSGGTFTLTVDGHKTSDLAYNATAAAVQSAVRAAGAAGVTVSGVAGGPYTVNGASAVTANGGSLEGGSSTTVTVS</sequence>
<name>A0A2A4AKW7_9CORY</name>
<gene>
    <name evidence="1" type="ORF">COM45_04925</name>
</gene>
<evidence type="ECO:0008006" key="3">
    <source>
        <dbReference type="Google" id="ProtNLM"/>
    </source>
</evidence>